<organism evidence="2 3">
    <name type="scientific">Prauserella cavernicola</name>
    <dbReference type="NCBI Taxonomy" id="2800127"/>
    <lineage>
        <taxon>Bacteria</taxon>
        <taxon>Bacillati</taxon>
        <taxon>Actinomycetota</taxon>
        <taxon>Actinomycetes</taxon>
        <taxon>Pseudonocardiales</taxon>
        <taxon>Pseudonocardiaceae</taxon>
        <taxon>Prauserella</taxon>
    </lineage>
</organism>
<gene>
    <name evidence="2" type="ORF">JHE00_04335</name>
</gene>
<evidence type="ECO:0000313" key="2">
    <source>
        <dbReference type="EMBL" id="MBK1783544.1"/>
    </source>
</evidence>
<proteinExistence type="predicted"/>
<dbReference type="EMBL" id="JAENJH010000001">
    <property type="protein sequence ID" value="MBK1783544.1"/>
    <property type="molecule type" value="Genomic_DNA"/>
</dbReference>
<dbReference type="PANTHER" id="PTHR43130:SF3">
    <property type="entry name" value="HTH-TYPE TRANSCRIPTIONAL REGULATOR RV1931C"/>
    <property type="match status" value="1"/>
</dbReference>
<keyword evidence="3" id="KW-1185">Reference proteome</keyword>
<feature type="domain" description="DJ-1/PfpI" evidence="1">
    <location>
        <begin position="1"/>
        <end position="165"/>
    </location>
</feature>
<dbReference type="RefSeq" id="WP_200314944.1">
    <property type="nucleotide sequence ID" value="NZ_JAENJH010000001.1"/>
</dbReference>
<evidence type="ECO:0000313" key="3">
    <source>
        <dbReference type="Proteomes" id="UP000635245"/>
    </source>
</evidence>
<dbReference type="Pfam" id="PF01965">
    <property type="entry name" value="DJ-1_PfpI"/>
    <property type="match status" value="1"/>
</dbReference>
<dbReference type="InterPro" id="IPR052158">
    <property type="entry name" value="INH-QAR"/>
</dbReference>
<dbReference type="SUPFAM" id="SSF52317">
    <property type="entry name" value="Class I glutamine amidotransferase-like"/>
    <property type="match status" value="1"/>
</dbReference>
<dbReference type="InterPro" id="IPR002818">
    <property type="entry name" value="DJ-1/PfpI"/>
</dbReference>
<dbReference type="AlphaFoldDB" id="A0A934QPV8"/>
<comment type="caution">
    <text evidence="2">The sequence shown here is derived from an EMBL/GenBank/DDBJ whole genome shotgun (WGS) entry which is preliminary data.</text>
</comment>
<protein>
    <submittedName>
        <fullName evidence="2">DJ-1/PfpI family protein</fullName>
    </submittedName>
</protein>
<name>A0A934QPV8_9PSEU</name>
<evidence type="ECO:0000259" key="1">
    <source>
        <dbReference type="Pfam" id="PF01965"/>
    </source>
</evidence>
<dbReference type="PANTHER" id="PTHR43130">
    <property type="entry name" value="ARAC-FAMILY TRANSCRIPTIONAL REGULATOR"/>
    <property type="match status" value="1"/>
</dbReference>
<accession>A0A934QPV8</accession>
<dbReference type="InterPro" id="IPR029062">
    <property type="entry name" value="Class_I_gatase-like"/>
</dbReference>
<sequence length="189" mass="19902">MRVDVVVFPGVDDLDVFGPVRVLRGAGFDLRLVARGEPEPVPTSSGVPFLPDARYAPGADVLLVPGGGWGARAETGAWGEARRGDWLPILREARPEVLAGVCTGTMLLAHAGRVRGRRANTHHAATAELAELGAEVVDERVVDDGDLVTSGGVTSGIDLALWLVERIAGRERADAVAANLEYARHTPAS</sequence>
<reference evidence="2" key="1">
    <citation type="submission" date="2020-12" db="EMBL/GenBank/DDBJ databases">
        <title>Prauserella sp. ASG 168, a novel actinomycete isolated from cave rock.</title>
        <authorList>
            <person name="Suriyachadkun C."/>
        </authorList>
    </citation>
    <scope>NUCLEOTIDE SEQUENCE</scope>
    <source>
        <strain evidence="2">ASG 168</strain>
    </source>
</reference>
<dbReference type="Proteomes" id="UP000635245">
    <property type="component" value="Unassembled WGS sequence"/>
</dbReference>
<dbReference type="CDD" id="cd03139">
    <property type="entry name" value="GATase1_PfpI_2"/>
    <property type="match status" value="1"/>
</dbReference>
<dbReference type="Gene3D" id="3.40.50.880">
    <property type="match status" value="1"/>
</dbReference>